<comment type="similarity">
    <text evidence="1">Belongs to the ABC transporter superfamily. ABCD family. Peroxisomal fatty acyl CoA transporter (TC 3.A.1.203) subfamily.</text>
</comment>
<evidence type="ECO:0000256" key="7">
    <source>
        <dbReference type="SAM" id="Phobius"/>
    </source>
</evidence>
<gene>
    <name evidence="9" type="ORF">ASTO00021_LOCUS11720</name>
</gene>
<evidence type="ECO:0000256" key="4">
    <source>
        <dbReference type="ARBA" id="ARBA00022989"/>
    </source>
</evidence>
<evidence type="ECO:0000259" key="8">
    <source>
        <dbReference type="PROSITE" id="PS50893"/>
    </source>
</evidence>
<dbReference type="InterPro" id="IPR027417">
    <property type="entry name" value="P-loop_NTPase"/>
</dbReference>
<dbReference type="AlphaFoldDB" id="A0A7S3PJP8"/>
<feature type="transmembrane region" description="Helical" evidence="7">
    <location>
        <begin position="242"/>
        <end position="262"/>
    </location>
</feature>
<dbReference type="Gene3D" id="3.40.50.300">
    <property type="entry name" value="P-loop containing nucleotide triphosphate hydrolases"/>
    <property type="match status" value="1"/>
</dbReference>
<feature type="transmembrane region" description="Helical" evidence="7">
    <location>
        <begin position="23"/>
        <end position="39"/>
    </location>
</feature>
<feature type="domain" description="ABC transporter" evidence="8">
    <location>
        <begin position="440"/>
        <end position="683"/>
    </location>
</feature>
<sequence length="687" mass="77805">MASNSKAAASLFLTVVGAPQKKLVVSATFAAVLSVYLASQKKSKKKKKPSVLQETEMETDLSAKKKRVLQSQKKKPKQSRAIRTVLRMAMQNREKWTLGALTTSLVLRSALSIFMAQHLGYTIGYFCDRKWKDVVSAVNKFATVSVIAAMVNASLKTFADMFEHNLRDVLTRKAHRLYMEDKKYYRVNWLDNVEQVDQLICEDISKWAAATSEVYTQSLKPIIDMVLFSYQLKRKLGFEGPYLLYAWFAVAASISAVALPRFGKLAAIEQTLEGRFRERHARIKKNAEMVAFTRGENPEIILLENSYNKIRDHQLSVLPRKFLSDSIQQYLTKYFATVVGFSLTVRPVLTNFNNMGNATPGEIAAFFVSSRSTLEGLANAVLALFELQKRVGTLSGLSYRVESLFKSLHHPKPLLEDQIQAAKDEGNPPKRIINKNSGLLRFVDVDVHEPNGRLLLNKLNITIDQGMRVIITGDNGCGKSSLFRVICGLWPIVSGTVEHPEVHELFFLSQTNFVPVGTLREVLVYPRILGKSKELDEHLWKILEWSHMLEDVLENNKPGDMVLVDVKKKRLAVRGLKRGATMDDQLDWNRALSPGQQQRFAFARLFFSAYPYPLDSDRKTRIAVIDEATNGIAPDIEADLYERCRKLGLTVFSISHKVELKSSHDYELHYHANKEGSWDFLPLKGQK</sequence>
<dbReference type="CDD" id="cd03223">
    <property type="entry name" value="ABCD_peroxisomal_ALDP"/>
    <property type="match status" value="1"/>
</dbReference>
<keyword evidence="3 7" id="KW-0812">Transmembrane</keyword>
<proteinExistence type="inferred from homology"/>
<feature type="transmembrane region" description="Helical" evidence="7">
    <location>
        <begin position="137"/>
        <end position="155"/>
    </location>
</feature>
<dbReference type="GO" id="GO:0005524">
    <property type="term" value="F:ATP binding"/>
    <property type="evidence" value="ECO:0007669"/>
    <property type="project" value="InterPro"/>
</dbReference>
<feature type="transmembrane region" description="Helical" evidence="7">
    <location>
        <begin position="96"/>
        <end position="117"/>
    </location>
</feature>
<dbReference type="PANTHER" id="PTHR11384">
    <property type="entry name" value="ATP-BINDING CASSETTE, SUB-FAMILY D MEMBER"/>
    <property type="match status" value="1"/>
</dbReference>
<dbReference type="PANTHER" id="PTHR11384:SF67">
    <property type="entry name" value="ATP-BINDING CASSETTE SUB-FAMILY D MEMBER 1"/>
    <property type="match status" value="1"/>
</dbReference>
<dbReference type="InterPro" id="IPR003439">
    <property type="entry name" value="ABC_transporter-like_ATP-bd"/>
</dbReference>
<dbReference type="InterPro" id="IPR011527">
    <property type="entry name" value="ABC1_TM_dom"/>
</dbReference>
<dbReference type="SUPFAM" id="SSF52540">
    <property type="entry name" value="P-loop containing nucleoside triphosphate hydrolases"/>
    <property type="match status" value="1"/>
</dbReference>
<keyword evidence="4 7" id="KW-1133">Transmembrane helix</keyword>
<feature type="region of interest" description="Disordered" evidence="6">
    <location>
        <begin position="47"/>
        <end position="76"/>
    </location>
</feature>
<evidence type="ECO:0000313" key="9">
    <source>
        <dbReference type="EMBL" id="CAE0441589.1"/>
    </source>
</evidence>
<organism evidence="9">
    <name type="scientific">Aplanochytrium stocchinoi</name>
    <dbReference type="NCBI Taxonomy" id="215587"/>
    <lineage>
        <taxon>Eukaryota</taxon>
        <taxon>Sar</taxon>
        <taxon>Stramenopiles</taxon>
        <taxon>Bigyra</taxon>
        <taxon>Labyrinthulomycetes</taxon>
        <taxon>Thraustochytrida</taxon>
        <taxon>Thraustochytriidae</taxon>
        <taxon>Aplanochytrium</taxon>
    </lineage>
</organism>
<dbReference type="PROSITE" id="PS00211">
    <property type="entry name" value="ABC_TRANSPORTER_1"/>
    <property type="match status" value="1"/>
</dbReference>
<dbReference type="GO" id="GO:0042760">
    <property type="term" value="P:very long-chain fatty acid catabolic process"/>
    <property type="evidence" value="ECO:0007669"/>
    <property type="project" value="TreeGrafter"/>
</dbReference>
<evidence type="ECO:0000256" key="5">
    <source>
        <dbReference type="ARBA" id="ARBA00023136"/>
    </source>
</evidence>
<evidence type="ECO:0000256" key="3">
    <source>
        <dbReference type="ARBA" id="ARBA00022692"/>
    </source>
</evidence>
<name>A0A7S3PJP8_9STRA</name>
<evidence type="ECO:0000256" key="1">
    <source>
        <dbReference type="ARBA" id="ARBA00008575"/>
    </source>
</evidence>
<reference evidence="9" key="1">
    <citation type="submission" date="2021-01" db="EMBL/GenBank/DDBJ databases">
        <authorList>
            <person name="Corre E."/>
            <person name="Pelletier E."/>
            <person name="Niang G."/>
            <person name="Scheremetjew M."/>
            <person name="Finn R."/>
            <person name="Kale V."/>
            <person name="Holt S."/>
            <person name="Cochrane G."/>
            <person name="Meng A."/>
            <person name="Brown T."/>
            <person name="Cohen L."/>
        </authorList>
    </citation>
    <scope>NUCLEOTIDE SEQUENCE</scope>
    <source>
        <strain evidence="9">GSBS06</strain>
    </source>
</reference>
<dbReference type="GO" id="GO:0015910">
    <property type="term" value="P:long-chain fatty acid import into peroxisome"/>
    <property type="evidence" value="ECO:0007669"/>
    <property type="project" value="TreeGrafter"/>
</dbReference>
<dbReference type="GO" id="GO:0007031">
    <property type="term" value="P:peroxisome organization"/>
    <property type="evidence" value="ECO:0007669"/>
    <property type="project" value="TreeGrafter"/>
</dbReference>
<protein>
    <recommendedName>
        <fullName evidence="8">ABC transporter domain-containing protein</fullName>
    </recommendedName>
</protein>
<dbReference type="InterPro" id="IPR017871">
    <property type="entry name" value="ABC_transporter-like_CS"/>
</dbReference>
<dbReference type="GO" id="GO:0005778">
    <property type="term" value="C:peroxisomal membrane"/>
    <property type="evidence" value="ECO:0007669"/>
    <property type="project" value="TreeGrafter"/>
</dbReference>
<dbReference type="GO" id="GO:0005324">
    <property type="term" value="F:long-chain fatty acid transmembrane transporter activity"/>
    <property type="evidence" value="ECO:0007669"/>
    <property type="project" value="TreeGrafter"/>
</dbReference>
<keyword evidence="2" id="KW-0813">Transport</keyword>
<dbReference type="Pfam" id="PF06472">
    <property type="entry name" value="ABC_membrane_2"/>
    <property type="match status" value="1"/>
</dbReference>
<dbReference type="GO" id="GO:0006635">
    <property type="term" value="P:fatty acid beta-oxidation"/>
    <property type="evidence" value="ECO:0007669"/>
    <property type="project" value="TreeGrafter"/>
</dbReference>
<dbReference type="GO" id="GO:0140359">
    <property type="term" value="F:ABC-type transporter activity"/>
    <property type="evidence" value="ECO:0007669"/>
    <property type="project" value="InterPro"/>
</dbReference>
<dbReference type="InterPro" id="IPR050835">
    <property type="entry name" value="ABC_transporter_sub-D"/>
</dbReference>
<dbReference type="GO" id="GO:0016887">
    <property type="term" value="F:ATP hydrolysis activity"/>
    <property type="evidence" value="ECO:0007669"/>
    <property type="project" value="InterPro"/>
</dbReference>
<keyword evidence="5 7" id="KW-0472">Membrane</keyword>
<dbReference type="Pfam" id="PF00005">
    <property type="entry name" value="ABC_tran"/>
    <property type="match status" value="1"/>
</dbReference>
<dbReference type="EMBL" id="HBIN01015449">
    <property type="protein sequence ID" value="CAE0441589.1"/>
    <property type="molecule type" value="Transcribed_RNA"/>
</dbReference>
<evidence type="ECO:0000256" key="6">
    <source>
        <dbReference type="SAM" id="MobiDB-lite"/>
    </source>
</evidence>
<accession>A0A7S3PJP8</accession>
<dbReference type="PROSITE" id="PS50893">
    <property type="entry name" value="ABC_TRANSPORTER_2"/>
    <property type="match status" value="1"/>
</dbReference>
<feature type="compositionally biased region" description="Basic residues" evidence="6">
    <location>
        <begin position="64"/>
        <end position="76"/>
    </location>
</feature>
<evidence type="ECO:0000256" key="2">
    <source>
        <dbReference type="ARBA" id="ARBA00022448"/>
    </source>
</evidence>